<evidence type="ECO:0000259" key="1">
    <source>
        <dbReference type="Pfam" id="PF01345"/>
    </source>
</evidence>
<reference evidence="2 3" key="1">
    <citation type="submission" date="2016-10" db="EMBL/GenBank/DDBJ databases">
        <title>Arsenicibacter rosenii gen. nov., sp. nov., an efficient arsenic-methylating bacterium isolated from an arsenic-contaminated paddy soil.</title>
        <authorList>
            <person name="Huang K."/>
        </authorList>
    </citation>
    <scope>NUCLEOTIDE SEQUENCE [LARGE SCALE GENOMIC DNA]</scope>
    <source>
        <strain evidence="2 3">SM-1</strain>
    </source>
</reference>
<protein>
    <recommendedName>
        <fullName evidence="1">DUF11 domain-containing protein</fullName>
    </recommendedName>
</protein>
<evidence type="ECO:0000313" key="3">
    <source>
        <dbReference type="Proteomes" id="UP000181790"/>
    </source>
</evidence>
<dbReference type="InterPro" id="IPR001434">
    <property type="entry name" value="OmcB-like_DUF11"/>
</dbReference>
<sequence length="578" mass="62096">MVGYTGFAQNGKFDVRFSVKSLDCATMKAVIRVEVKATDANSTFLMGDGNFRFTYPSTILTNPRIVSEENFSGNAPANQSAYGSQNLNGSTEGPTTGRVVLNNIYGGRPNPTRVGTSYMTVACIEFTLRQLVTCFDLRWDTTFPATGMNEVIVANATSFSYTTSDVRPVTFNNQNVCPNQYCSDSYGVRLNLKSFDCVTKKVTMRVQVKSTSPTSSTFLLGDANFRFNYSAAMLTNPQIVLEENYSSNAPASNNGYTPQDLNGSAVSGTAGILSLNVKFSPPASATVAKAVSTDWTTVSCIQFDYIGSSTAPCFTVDWRRSSDPIPVTIMNKVAITGASTFSLITVPTGTVYDNLELCPQQLCPPVTTDLALAKRALSTGPVTLNSIVSFSLTLTNKGPNTATNVVVTDTLPAGLQFVSATPNVTVVNGIAQWKVSSLSANTSTSLILQARVLAYGPLFNKAEITRVDQRDPNSIPNNGSYLEDDLATACVTVPIPICSGDEYEVSTPSSVTSVQWFRNGVKVAEGRTYTIREPGTYTYLTTVGTCPAEGCCPIIVFAGECCPANLCVPFIIKKTRRR</sequence>
<accession>A0A1S2VJ44</accession>
<keyword evidence="3" id="KW-1185">Reference proteome</keyword>
<dbReference type="NCBIfam" id="TIGR01451">
    <property type="entry name" value="B_ant_repeat"/>
    <property type="match status" value="1"/>
</dbReference>
<dbReference type="AlphaFoldDB" id="A0A1S2VJ44"/>
<dbReference type="InterPro" id="IPR047589">
    <property type="entry name" value="DUF11_rpt"/>
</dbReference>
<feature type="domain" description="DUF11" evidence="1">
    <location>
        <begin position="369"/>
        <end position="479"/>
    </location>
</feature>
<dbReference type="InterPro" id="IPR051172">
    <property type="entry name" value="Chlamydia_OmcB"/>
</dbReference>
<gene>
    <name evidence="2" type="ORF">BLX24_14605</name>
</gene>
<organism evidence="2 3">
    <name type="scientific">Arsenicibacter rosenii</name>
    <dbReference type="NCBI Taxonomy" id="1750698"/>
    <lineage>
        <taxon>Bacteria</taxon>
        <taxon>Pseudomonadati</taxon>
        <taxon>Bacteroidota</taxon>
        <taxon>Cytophagia</taxon>
        <taxon>Cytophagales</taxon>
        <taxon>Spirosomataceae</taxon>
        <taxon>Arsenicibacter</taxon>
    </lineage>
</organism>
<name>A0A1S2VJ44_9BACT</name>
<dbReference type="RefSeq" id="WP_071503908.1">
    <property type="nucleotide sequence ID" value="NZ_MORL01000007.1"/>
</dbReference>
<dbReference type="Proteomes" id="UP000181790">
    <property type="component" value="Unassembled WGS sequence"/>
</dbReference>
<evidence type="ECO:0000313" key="2">
    <source>
        <dbReference type="EMBL" id="OIN58236.1"/>
    </source>
</evidence>
<dbReference type="PANTHER" id="PTHR34819:SF3">
    <property type="entry name" value="CELL SURFACE PROTEIN"/>
    <property type="match status" value="1"/>
</dbReference>
<dbReference type="Pfam" id="PF01345">
    <property type="entry name" value="DUF11"/>
    <property type="match status" value="1"/>
</dbReference>
<dbReference type="Gene3D" id="2.60.40.3080">
    <property type="match status" value="1"/>
</dbReference>
<dbReference type="PANTHER" id="PTHR34819">
    <property type="entry name" value="LARGE CYSTEINE-RICH PERIPLASMIC PROTEIN OMCB"/>
    <property type="match status" value="1"/>
</dbReference>
<proteinExistence type="predicted"/>
<comment type="caution">
    <text evidence="2">The sequence shown here is derived from an EMBL/GenBank/DDBJ whole genome shotgun (WGS) entry which is preliminary data.</text>
</comment>
<dbReference type="EMBL" id="MORL01000007">
    <property type="protein sequence ID" value="OIN58236.1"/>
    <property type="molecule type" value="Genomic_DNA"/>
</dbReference>